<dbReference type="GO" id="GO:0008801">
    <property type="term" value="F:beta-phosphoglucomutase activity"/>
    <property type="evidence" value="ECO:0007669"/>
    <property type="project" value="UniProtKB-EC"/>
</dbReference>
<dbReference type="InterPro" id="IPR023214">
    <property type="entry name" value="HAD_sf"/>
</dbReference>
<keyword evidence="4" id="KW-0479">Metal-binding</keyword>
<dbReference type="SFLD" id="SFLDG01129">
    <property type="entry name" value="C1.5:_HAD__Beta-PGM__Phosphata"/>
    <property type="match status" value="1"/>
</dbReference>
<reference evidence="11 12" key="1">
    <citation type="submission" date="2011-08" db="EMBL/GenBank/DDBJ databases">
        <title>The Genome Sequence of Alistipes indistinctus YIT 12060.</title>
        <authorList>
            <consortium name="The Broad Institute Genome Sequencing Platform"/>
            <person name="Earl A."/>
            <person name="Ward D."/>
            <person name="Feldgarden M."/>
            <person name="Gevers D."/>
            <person name="Morotomi M."/>
            <person name="Young S.K."/>
            <person name="Zeng Q."/>
            <person name="Gargeya S."/>
            <person name="Fitzgerald M."/>
            <person name="Haas B."/>
            <person name="Abouelleil A."/>
            <person name="Alvarado L."/>
            <person name="Arachchi H.M."/>
            <person name="Berlin A."/>
            <person name="Brown A."/>
            <person name="Chapman S.B."/>
            <person name="Chen Z."/>
            <person name="Dunbar C."/>
            <person name="Freedman E."/>
            <person name="Gearin G."/>
            <person name="Gellesch M."/>
            <person name="Goldberg J."/>
            <person name="Griggs A."/>
            <person name="Gujja S."/>
            <person name="Heiman D."/>
            <person name="Howarth C."/>
            <person name="Larson L."/>
            <person name="Lui A."/>
            <person name="MacDonald P.J.P."/>
            <person name="Montmayeur A."/>
            <person name="Murphy C."/>
            <person name="Neiman D."/>
            <person name="Pearson M."/>
            <person name="Priest M."/>
            <person name="Roberts A."/>
            <person name="Saif S."/>
            <person name="Shea T."/>
            <person name="Shenoy N."/>
            <person name="Sisk P."/>
            <person name="Stolte C."/>
            <person name="Sykes S."/>
            <person name="Wortman J."/>
            <person name="Nusbaum C."/>
            <person name="Birren B."/>
        </authorList>
    </citation>
    <scope>NUCLEOTIDE SEQUENCE [LARGE SCALE GENOMIC DNA]</scope>
    <source>
        <strain evidence="11 12">YIT 12060</strain>
    </source>
</reference>
<dbReference type="SFLD" id="SFLDG01135">
    <property type="entry name" value="C1.5.6:_HAD__Beta-PGM__Phospha"/>
    <property type="match status" value="1"/>
</dbReference>
<dbReference type="PATRIC" id="fig|742725.3.peg.2337"/>
<dbReference type="GeneID" id="92817062"/>
<dbReference type="InterPro" id="IPR041492">
    <property type="entry name" value="HAD_2"/>
</dbReference>
<dbReference type="NCBIfam" id="TIGR01509">
    <property type="entry name" value="HAD-SF-IA-v3"/>
    <property type="match status" value="1"/>
</dbReference>
<dbReference type="STRING" id="742725.HMPREF9450_02269"/>
<dbReference type="RefSeq" id="WP_009135075.1">
    <property type="nucleotide sequence ID" value="NZ_CP102250.1"/>
</dbReference>
<keyword evidence="12" id="KW-1185">Reference proteome</keyword>
<dbReference type="PANTHER" id="PTHR46193:SF18">
    <property type="entry name" value="HEXITOL PHOSPHATASE B"/>
    <property type="match status" value="1"/>
</dbReference>
<dbReference type="NCBIfam" id="TIGR02009">
    <property type="entry name" value="PGMB-YQAB-SF"/>
    <property type="match status" value="1"/>
</dbReference>
<evidence type="ECO:0000313" key="11">
    <source>
        <dbReference type="EMBL" id="EHB92220.1"/>
    </source>
</evidence>
<evidence type="ECO:0000256" key="1">
    <source>
        <dbReference type="ARBA" id="ARBA00001946"/>
    </source>
</evidence>
<dbReference type="Gene3D" id="3.40.50.1000">
    <property type="entry name" value="HAD superfamily/HAD-like"/>
    <property type="match status" value="1"/>
</dbReference>
<evidence type="ECO:0000313" key="12">
    <source>
        <dbReference type="Proteomes" id="UP000006008"/>
    </source>
</evidence>
<dbReference type="HOGENOM" id="CLU_045011_13_1_10"/>
<dbReference type="PRINTS" id="PR00413">
    <property type="entry name" value="HADHALOGNASE"/>
</dbReference>
<evidence type="ECO:0000256" key="8">
    <source>
        <dbReference type="ARBA" id="ARBA00044926"/>
    </source>
</evidence>
<evidence type="ECO:0000256" key="5">
    <source>
        <dbReference type="ARBA" id="ARBA00022842"/>
    </source>
</evidence>
<evidence type="ECO:0000256" key="7">
    <source>
        <dbReference type="ARBA" id="ARBA00023277"/>
    </source>
</evidence>
<gene>
    <name evidence="11" type="ORF">HMPREF9450_02269</name>
</gene>
<dbReference type="NCBIfam" id="TIGR01549">
    <property type="entry name" value="HAD-SF-IA-v1"/>
    <property type="match status" value="1"/>
</dbReference>
<comment type="catalytic activity">
    <reaction evidence="8">
        <text>beta-D-glucose 1-phosphate = beta-D-glucose 6-phosphate</text>
        <dbReference type="Rhea" id="RHEA:20113"/>
        <dbReference type="ChEBI" id="CHEBI:57684"/>
        <dbReference type="ChEBI" id="CHEBI:58247"/>
        <dbReference type="EC" id="5.4.2.6"/>
    </reaction>
</comment>
<keyword evidence="3" id="KW-0597">Phosphoprotein</keyword>
<dbReference type="AlphaFoldDB" id="G5H9I3"/>
<sequence length="226" mass="25302">MIKGVIFDMDGVLVDNRDAHIEAFTRLFKKYGVPFDREKFMPSFGMTNDMIFARQAPELLERYPLEQLSLEKEALYRSIFEESIAPTRGLVDFLKSLKEHGIKIAVGSSGNTNNVNFVLSRCHIAEYFDAIANGDMISHGKPDPEVYLLAAKLLGLKPEECVVIEDAPVGIEAARRAGMAAVALATTFSRDRIPDYDILVDDFTQLGYEQVMHLPAFADRPVQVEN</sequence>
<keyword evidence="5" id="KW-0460">Magnesium</keyword>
<dbReference type="EC" id="5.4.2.6" evidence="9"/>
<dbReference type="SFLD" id="SFLDS00003">
    <property type="entry name" value="Haloacid_Dehalogenase"/>
    <property type="match status" value="1"/>
</dbReference>
<dbReference type="Pfam" id="PF13419">
    <property type="entry name" value="HAD_2"/>
    <property type="match status" value="1"/>
</dbReference>
<organism evidence="11 12">
    <name type="scientific">Alistipes indistinctus YIT 12060</name>
    <dbReference type="NCBI Taxonomy" id="742725"/>
    <lineage>
        <taxon>Bacteria</taxon>
        <taxon>Pseudomonadati</taxon>
        <taxon>Bacteroidota</taxon>
        <taxon>Bacteroidia</taxon>
        <taxon>Bacteroidales</taxon>
        <taxon>Rikenellaceae</taxon>
        <taxon>Alistipes</taxon>
    </lineage>
</organism>
<dbReference type="InterPro" id="IPR006439">
    <property type="entry name" value="HAD-SF_hydro_IA"/>
</dbReference>
<dbReference type="Gene3D" id="1.10.150.240">
    <property type="entry name" value="Putative phosphatase, domain 2"/>
    <property type="match status" value="1"/>
</dbReference>
<dbReference type="CDD" id="cd07505">
    <property type="entry name" value="HAD_BPGM-like"/>
    <property type="match status" value="1"/>
</dbReference>
<dbReference type="InterPro" id="IPR023198">
    <property type="entry name" value="PGP-like_dom2"/>
</dbReference>
<dbReference type="SUPFAM" id="SSF56784">
    <property type="entry name" value="HAD-like"/>
    <property type="match status" value="1"/>
</dbReference>
<dbReference type="Proteomes" id="UP000006008">
    <property type="component" value="Unassembled WGS sequence"/>
</dbReference>
<evidence type="ECO:0000256" key="3">
    <source>
        <dbReference type="ARBA" id="ARBA00022553"/>
    </source>
</evidence>
<evidence type="ECO:0000256" key="2">
    <source>
        <dbReference type="ARBA" id="ARBA00006171"/>
    </source>
</evidence>
<dbReference type="PANTHER" id="PTHR46193">
    <property type="entry name" value="6-PHOSPHOGLUCONATE PHOSPHATASE"/>
    <property type="match status" value="1"/>
</dbReference>
<proteinExistence type="inferred from homology"/>
<comment type="caution">
    <text evidence="11">The sequence shown here is derived from an EMBL/GenBank/DDBJ whole genome shotgun (WGS) entry which is preliminary data.</text>
</comment>
<keyword evidence="6" id="KW-0413">Isomerase</keyword>
<comment type="similarity">
    <text evidence="2">Belongs to the HAD-like hydrolase superfamily. CbbY/CbbZ/Gph/YieH family.</text>
</comment>
<dbReference type="EMBL" id="ADLD01000013">
    <property type="protein sequence ID" value="EHB92220.1"/>
    <property type="molecule type" value="Genomic_DNA"/>
</dbReference>
<evidence type="ECO:0000256" key="9">
    <source>
        <dbReference type="ARBA" id="ARBA00044968"/>
    </source>
</evidence>
<dbReference type="InterPro" id="IPR036412">
    <property type="entry name" value="HAD-like_sf"/>
</dbReference>
<dbReference type="OrthoDB" id="9797743at2"/>
<accession>G5H9I3</accession>
<comment type="cofactor">
    <cofactor evidence="1">
        <name>Mg(2+)</name>
        <dbReference type="ChEBI" id="CHEBI:18420"/>
    </cofactor>
</comment>
<evidence type="ECO:0000256" key="6">
    <source>
        <dbReference type="ARBA" id="ARBA00023235"/>
    </source>
</evidence>
<dbReference type="eggNOG" id="COG0637">
    <property type="taxonomic scope" value="Bacteria"/>
</dbReference>
<evidence type="ECO:0000256" key="4">
    <source>
        <dbReference type="ARBA" id="ARBA00022723"/>
    </source>
</evidence>
<dbReference type="InterPro" id="IPR051600">
    <property type="entry name" value="Beta-PGM-like"/>
</dbReference>
<name>G5H9I3_9BACT</name>
<dbReference type="InterPro" id="IPR010976">
    <property type="entry name" value="B-phosphoglucomutase_hydrolase"/>
</dbReference>
<evidence type="ECO:0000256" key="10">
    <source>
        <dbReference type="ARBA" id="ARBA00044991"/>
    </source>
</evidence>
<keyword evidence="7" id="KW-0119">Carbohydrate metabolism</keyword>
<protein>
    <recommendedName>
        <fullName evidence="10">Beta-phosphoglucomutase</fullName>
        <ecNumber evidence="9">5.4.2.6</ecNumber>
    </recommendedName>
</protein>
<dbReference type="GO" id="GO:0046872">
    <property type="term" value="F:metal ion binding"/>
    <property type="evidence" value="ECO:0007669"/>
    <property type="project" value="UniProtKB-KW"/>
</dbReference>